<keyword evidence="1" id="KW-0677">Repeat</keyword>
<dbReference type="Pfam" id="PF14559">
    <property type="entry name" value="TPR_19"/>
    <property type="match status" value="1"/>
</dbReference>
<dbReference type="PROSITE" id="PS50293">
    <property type="entry name" value="TPR_REGION"/>
    <property type="match status" value="1"/>
</dbReference>
<dbReference type="InterPro" id="IPR050498">
    <property type="entry name" value="Ycf3"/>
</dbReference>
<dbReference type="PANTHER" id="PTHR44858:SF1">
    <property type="entry name" value="UDP-N-ACETYLGLUCOSAMINE--PEPTIDE N-ACETYLGLUCOSAMINYLTRANSFERASE SPINDLY-RELATED"/>
    <property type="match status" value="1"/>
</dbReference>
<name>A0AAE3IHK6_9FIRM</name>
<dbReference type="SUPFAM" id="SSF48452">
    <property type="entry name" value="TPR-like"/>
    <property type="match status" value="3"/>
</dbReference>
<keyword evidence="5" id="KW-1185">Reference proteome</keyword>
<dbReference type="SMART" id="SM00028">
    <property type="entry name" value="TPR"/>
    <property type="match status" value="6"/>
</dbReference>
<dbReference type="Pfam" id="PF13414">
    <property type="entry name" value="TPR_11"/>
    <property type="match status" value="1"/>
</dbReference>
<protein>
    <submittedName>
        <fullName evidence="4">Tetratricopeptide repeat protein</fullName>
    </submittedName>
</protein>
<dbReference type="InterPro" id="IPR019734">
    <property type="entry name" value="TPR_rpt"/>
</dbReference>
<gene>
    <name evidence="4" type="ORF">OCV57_09265</name>
</gene>
<proteinExistence type="predicted"/>
<dbReference type="PANTHER" id="PTHR44858">
    <property type="entry name" value="TETRATRICOPEPTIDE REPEAT PROTEIN 6"/>
    <property type="match status" value="1"/>
</dbReference>
<evidence type="ECO:0000313" key="4">
    <source>
        <dbReference type="EMBL" id="MCU6706114.1"/>
    </source>
</evidence>
<accession>A0AAE3IHK6</accession>
<dbReference type="EMBL" id="JAOQJZ010000008">
    <property type="protein sequence ID" value="MCU6706114.1"/>
    <property type="molecule type" value="Genomic_DNA"/>
</dbReference>
<sequence length="504" mass="57729">MPTNQEKVSQLLADSHFAFINSQNNESLHLANEAIRLAPKNPDAYQCAGDAYMSLEQYEKAVESYKKAVKLDQNNGNRYFNLGYALATNEKAADAIKNLAKAEELGCSPENTVQLYNLLGIICFDIGRYKDALVNLEKAEQIIGVDLDIMKRKVIIYGMKNDIRNGLLTTNQMKLVAPSDYTGYQLAFKLLCQANRLETAERELEMAKKYAELSMDYYFDRMTFEIQKYQTDSDKEHYYKALGYINEALTTLKPTVSEVLESYINSAEIYLQLENADKTIECLNAAQNPVESYNLGFDVIDKEFEPVNLTEYDVEEMIEADKERIAEKYGDCGLEELAESIEPDENGAREYLTNVEDETDTEETAYKLDETEEIELTPENIDQINRLYIGAYTLKKEFNKVIDYARKLQSSESVQNSYIGIYSETNAYKELGSPETKQKYEETIKYFRNAMIKDPSDMAAVTFRIQCYMDIGQYDEAEQLCNLLANELRKPLLEKIEEARSVDS</sequence>
<evidence type="ECO:0000313" key="5">
    <source>
        <dbReference type="Proteomes" id="UP001208131"/>
    </source>
</evidence>
<comment type="caution">
    <text evidence="4">The sequence shown here is derived from an EMBL/GenBank/DDBJ whole genome shotgun (WGS) entry which is preliminary data.</text>
</comment>
<feature type="repeat" description="TPR" evidence="3">
    <location>
        <begin position="42"/>
        <end position="75"/>
    </location>
</feature>
<evidence type="ECO:0000256" key="1">
    <source>
        <dbReference type="ARBA" id="ARBA00022737"/>
    </source>
</evidence>
<dbReference type="RefSeq" id="WP_267301289.1">
    <property type="nucleotide sequence ID" value="NZ_JAOQJZ010000008.1"/>
</dbReference>
<evidence type="ECO:0000256" key="2">
    <source>
        <dbReference type="ARBA" id="ARBA00022803"/>
    </source>
</evidence>
<dbReference type="Proteomes" id="UP001208131">
    <property type="component" value="Unassembled WGS sequence"/>
</dbReference>
<organism evidence="4 5">
    <name type="scientific">Hominimerdicola aceti</name>
    <dbReference type="NCBI Taxonomy" id="2981726"/>
    <lineage>
        <taxon>Bacteria</taxon>
        <taxon>Bacillati</taxon>
        <taxon>Bacillota</taxon>
        <taxon>Clostridia</taxon>
        <taxon>Eubacteriales</taxon>
        <taxon>Oscillospiraceae</taxon>
        <taxon>Hominimerdicola</taxon>
    </lineage>
</organism>
<dbReference type="PROSITE" id="PS50005">
    <property type="entry name" value="TPR"/>
    <property type="match status" value="1"/>
</dbReference>
<reference evidence="4 5" key="1">
    <citation type="journal article" date="2021" name="ISME Commun">
        <title>Automated analysis of genomic sequences facilitates high-throughput and comprehensive description of bacteria.</title>
        <authorList>
            <person name="Hitch T.C.A."/>
        </authorList>
    </citation>
    <scope>NUCLEOTIDE SEQUENCE [LARGE SCALE GENOMIC DNA]</scope>
    <source>
        <strain evidence="4 5">Sanger_31</strain>
    </source>
</reference>
<dbReference type="Gene3D" id="1.25.40.10">
    <property type="entry name" value="Tetratricopeptide repeat domain"/>
    <property type="match status" value="2"/>
</dbReference>
<dbReference type="AlphaFoldDB" id="A0AAE3IHK6"/>
<dbReference type="InterPro" id="IPR011990">
    <property type="entry name" value="TPR-like_helical_dom_sf"/>
</dbReference>
<keyword evidence="2 3" id="KW-0802">TPR repeat</keyword>
<evidence type="ECO:0000256" key="3">
    <source>
        <dbReference type="PROSITE-ProRule" id="PRU00339"/>
    </source>
</evidence>